<accession>A0A848KPQ7</accession>
<keyword evidence="4" id="KW-1185">Reference proteome</keyword>
<feature type="signal peptide" evidence="2">
    <location>
        <begin position="1"/>
        <end position="24"/>
    </location>
</feature>
<feature type="chain" id="PRO_5032779858" description="Lipoprotein" evidence="2">
    <location>
        <begin position="25"/>
        <end position="269"/>
    </location>
</feature>
<gene>
    <name evidence="3" type="ORF">HH308_05430</name>
</gene>
<feature type="region of interest" description="Disordered" evidence="1">
    <location>
        <begin position="80"/>
        <end position="108"/>
    </location>
</feature>
<proteinExistence type="predicted"/>
<comment type="caution">
    <text evidence="3">The sequence shown here is derived from an EMBL/GenBank/DDBJ whole genome shotgun (WGS) entry which is preliminary data.</text>
</comment>
<dbReference type="EMBL" id="JABBNB010000004">
    <property type="protein sequence ID" value="NMO00656.1"/>
    <property type="molecule type" value="Genomic_DNA"/>
</dbReference>
<protein>
    <recommendedName>
        <fullName evidence="5">Lipoprotein</fullName>
    </recommendedName>
</protein>
<sequence length="269" mass="26745">MRTPGAVAMATAALGGLAACGTDAAVSTASSPTSKPVSVRSAVVADSECQQTPPTGTVDRTGSDLNFHSGEIRISLVPTATTPTTVPAPTPPPVPVAPTSSAAATSSSAAPAAPASQCFGYRRWGNSDPSVPPDSLLFAFKGDGSGGAQVSFFVGDLTGGGPPPAGGVRHVVPALVAPINAQVGVSANGTYYQATQCSLKITAMSSTRAAAFFQCPTATTSKANPFDPSDDVSYDSDETAASSAVPGAPQAPSETPRTALLSGWFSVSR</sequence>
<feature type="compositionally biased region" description="Acidic residues" evidence="1">
    <location>
        <begin position="228"/>
        <end position="238"/>
    </location>
</feature>
<organism evidence="3 4">
    <name type="scientific">Gordonia asplenii</name>
    <dbReference type="NCBI Taxonomy" id="2725283"/>
    <lineage>
        <taxon>Bacteria</taxon>
        <taxon>Bacillati</taxon>
        <taxon>Actinomycetota</taxon>
        <taxon>Actinomycetes</taxon>
        <taxon>Mycobacteriales</taxon>
        <taxon>Gordoniaceae</taxon>
        <taxon>Gordonia</taxon>
    </lineage>
</organism>
<dbReference type="AlphaFoldDB" id="A0A848KPQ7"/>
<reference evidence="3 4" key="1">
    <citation type="submission" date="2020-04" db="EMBL/GenBank/DDBJ databases">
        <title>Gordonia sp. nov. TBRC 11910.</title>
        <authorList>
            <person name="Suriyachadkun C."/>
        </authorList>
    </citation>
    <scope>NUCLEOTIDE SEQUENCE [LARGE SCALE GENOMIC DNA]</scope>
    <source>
        <strain evidence="3 4">TBRC 11910</strain>
    </source>
</reference>
<name>A0A848KPQ7_9ACTN</name>
<evidence type="ECO:0000256" key="2">
    <source>
        <dbReference type="SAM" id="SignalP"/>
    </source>
</evidence>
<feature type="compositionally biased region" description="Pro residues" evidence="1">
    <location>
        <begin position="86"/>
        <end position="96"/>
    </location>
</feature>
<feature type="region of interest" description="Disordered" evidence="1">
    <location>
        <begin position="224"/>
        <end position="257"/>
    </location>
</feature>
<evidence type="ECO:0008006" key="5">
    <source>
        <dbReference type="Google" id="ProtNLM"/>
    </source>
</evidence>
<feature type="compositionally biased region" description="Low complexity" evidence="1">
    <location>
        <begin position="97"/>
        <end position="108"/>
    </location>
</feature>
<evidence type="ECO:0000313" key="3">
    <source>
        <dbReference type="EMBL" id="NMO00656.1"/>
    </source>
</evidence>
<keyword evidence="2" id="KW-0732">Signal</keyword>
<evidence type="ECO:0000313" key="4">
    <source>
        <dbReference type="Proteomes" id="UP000550729"/>
    </source>
</evidence>
<dbReference type="PROSITE" id="PS51257">
    <property type="entry name" value="PROKAR_LIPOPROTEIN"/>
    <property type="match status" value="1"/>
</dbReference>
<dbReference type="Proteomes" id="UP000550729">
    <property type="component" value="Unassembled WGS sequence"/>
</dbReference>
<evidence type="ECO:0000256" key="1">
    <source>
        <dbReference type="SAM" id="MobiDB-lite"/>
    </source>
</evidence>